<organism evidence="1 2">
    <name type="scientific">Rhodotorula toruloides</name>
    <name type="common">Yeast</name>
    <name type="synonym">Rhodosporidium toruloides</name>
    <dbReference type="NCBI Taxonomy" id="5286"/>
    <lineage>
        <taxon>Eukaryota</taxon>
        <taxon>Fungi</taxon>
        <taxon>Dikarya</taxon>
        <taxon>Basidiomycota</taxon>
        <taxon>Pucciniomycotina</taxon>
        <taxon>Microbotryomycetes</taxon>
        <taxon>Sporidiobolales</taxon>
        <taxon>Sporidiobolaceae</taxon>
        <taxon>Rhodotorula</taxon>
    </lineage>
</organism>
<keyword evidence="2" id="KW-1185">Reference proteome</keyword>
<dbReference type="InterPro" id="IPR044792">
    <property type="entry name" value="TAR1"/>
</dbReference>
<proteinExistence type="predicted"/>
<gene>
    <name evidence="1" type="primary">FGENESH: predicted gene_28.3</name>
    <name evidence="1" type="ORF">BN2166_0075300</name>
</gene>
<dbReference type="AlphaFoldDB" id="A0A0K3CPW7"/>
<protein>
    <submittedName>
        <fullName evidence="1">Uncharacterized protein</fullName>
    </submittedName>
</protein>
<accession>A0A0K3CPW7</accession>
<dbReference type="Proteomes" id="UP000199069">
    <property type="component" value="Unassembled WGS sequence"/>
</dbReference>
<evidence type="ECO:0000313" key="2">
    <source>
        <dbReference type="Proteomes" id="UP000199069"/>
    </source>
</evidence>
<dbReference type="PANTHER" id="PTHR47188">
    <property type="entry name" value="PROTEIN TAR1"/>
    <property type="match status" value="1"/>
</dbReference>
<sequence>MHHQPQDQERAINLSILIVSGPGEFPFVFRQSKNFTSDDGIQMPPTIPINHYGDLRNQQNGNALKDIAVHQEFDYELFNGNNFNIRYWSWNYRGCWHQTCLQLILVKGFKLYSFQLQDRPLSGIEPLFPVTRHHHGRPLSYHRKLIGQIFE</sequence>
<dbReference type="EMBL" id="CWKI01000028">
    <property type="protein sequence ID" value="CTR11669.1"/>
    <property type="molecule type" value="Genomic_DNA"/>
</dbReference>
<name>A0A0K3CPW7_RHOTO</name>
<evidence type="ECO:0000313" key="1">
    <source>
        <dbReference type="EMBL" id="CTR11669.1"/>
    </source>
</evidence>
<dbReference type="PANTHER" id="PTHR47188:SF1">
    <property type="entry name" value="PROTEIN TAR1"/>
    <property type="match status" value="1"/>
</dbReference>
<dbReference type="GO" id="GO:0043457">
    <property type="term" value="P:regulation of cellular respiration"/>
    <property type="evidence" value="ECO:0007669"/>
    <property type="project" value="InterPro"/>
</dbReference>
<reference evidence="1 2" key="1">
    <citation type="submission" date="2015-07" db="EMBL/GenBank/DDBJ databases">
        <authorList>
            <person name="Cajimat M.N.B."/>
            <person name="Milazzo M.L."/>
            <person name="Fulhorst C.F."/>
        </authorList>
    </citation>
    <scope>NUCLEOTIDE SEQUENCE [LARGE SCALE GENOMIC DNA]</scope>
    <source>
        <strain evidence="1">Single colony</strain>
    </source>
</reference>